<dbReference type="STRING" id="126957.T1J7A8"/>
<dbReference type="InterPro" id="IPR013785">
    <property type="entry name" value="Aldolase_TIM"/>
</dbReference>
<evidence type="ECO:0000259" key="3">
    <source>
        <dbReference type="Pfam" id="PF01207"/>
    </source>
</evidence>
<dbReference type="AlphaFoldDB" id="T1J7A8"/>
<evidence type="ECO:0000256" key="1">
    <source>
        <dbReference type="ARBA" id="ARBA00022857"/>
    </source>
</evidence>
<name>T1J7A8_STRMM</name>
<keyword evidence="2" id="KW-0520">NAD</keyword>
<dbReference type="SUPFAM" id="SSF51395">
    <property type="entry name" value="FMN-linked oxidoreductases"/>
    <property type="match status" value="1"/>
</dbReference>
<dbReference type="PhylomeDB" id="T1J7A8"/>
<dbReference type="CDD" id="cd02801">
    <property type="entry name" value="DUS_like_FMN"/>
    <property type="match status" value="1"/>
</dbReference>
<proteinExistence type="predicted"/>
<dbReference type="GO" id="GO:0017150">
    <property type="term" value="F:tRNA dihydrouridine synthase activity"/>
    <property type="evidence" value="ECO:0007669"/>
    <property type="project" value="TreeGrafter"/>
</dbReference>
<dbReference type="PANTHER" id="PTHR11082:SF5">
    <property type="entry name" value="TRNA-DIHYDROURIDINE(16_17) SYNTHASE [NAD(P)(+)]-LIKE"/>
    <property type="match status" value="1"/>
</dbReference>
<sequence>MTPGFRGKNCITNYSNHQTRADVGLRFFVTLFTLKKMSSIFERFTHENGANPRFFAAPMVDLSHLAFRQLCRKYGAQVCYTPMFHASMFSANPGYRAENFTTCSQDRPLVVQFCANNPEKFVHAAKLVQDECDAVDLNLGCPQVIAKRDKFVTLFY</sequence>
<dbReference type="Pfam" id="PF01207">
    <property type="entry name" value="Dus"/>
    <property type="match status" value="1"/>
</dbReference>
<dbReference type="EnsemblMetazoa" id="SMAR009546-RA">
    <property type="protein sequence ID" value="SMAR009546-PA"/>
    <property type="gene ID" value="SMAR009546"/>
</dbReference>
<reference evidence="5" key="1">
    <citation type="submission" date="2011-05" db="EMBL/GenBank/DDBJ databases">
        <authorList>
            <person name="Richards S.R."/>
            <person name="Qu J."/>
            <person name="Jiang H."/>
            <person name="Jhangiani S.N."/>
            <person name="Agravi P."/>
            <person name="Goodspeed R."/>
            <person name="Gross S."/>
            <person name="Mandapat C."/>
            <person name="Jackson L."/>
            <person name="Mathew T."/>
            <person name="Pu L."/>
            <person name="Thornton R."/>
            <person name="Saada N."/>
            <person name="Wilczek-Boney K.B."/>
            <person name="Lee S."/>
            <person name="Kovar C."/>
            <person name="Wu Y."/>
            <person name="Scherer S.E."/>
            <person name="Worley K.C."/>
            <person name="Muzny D.M."/>
            <person name="Gibbs R."/>
        </authorList>
    </citation>
    <scope>NUCLEOTIDE SEQUENCE</scope>
    <source>
        <strain evidence="5">Brora</strain>
    </source>
</reference>
<dbReference type="Proteomes" id="UP000014500">
    <property type="component" value="Unassembled WGS sequence"/>
</dbReference>
<dbReference type="HOGENOM" id="CLU_1688944_0_0_1"/>
<dbReference type="PANTHER" id="PTHR11082">
    <property type="entry name" value="TRNA-DIHYDROURIDINE SYNTHASE"/>
    <property type="match status" value="1"/>
</dbReference>
<evidence type="ECO:0000256" key="2">
    <source>
        <dbReference type="ARBA" id="ARBA00023027"/>
    </source>
</evidence>
<dbReference type="Gene3D" id="3.20.20.70">
    <property type="entry name" value="Aldolase class I"/>
    <property type="match status" value="1"/>
</dbReference>
<dbReference type="InterPro" id="IPR035587">
    <property type="entry name" value="DUS-like_FMN-bd"/>
</dbReference>
<feature type="domain" description="DUS-like FMN-binding" evidence="3">
    <location>
        <begin position="56"/>
        <end position="149"/>
    </location>
</feature>
<dbReference type="eggNOG" id="KOG2335">
    <property type="taxonomic scope" value="Eukaryota"/>
</dbReference>
<evidence type="ECO:0000313" key="4">
    <source>
        <dbReference type="EnsemblMetazoa" id="SMAR009546-PA"/>
    </source>
</evidence>
<accession>T1J7A8</accession>
<keyword evidence="5" id="KW-1185">Reference proteome</keyword>
<dbReference type="EMBL" id="JH431916">
    <property type="status" value="NOT_ANNOTATED_CDS"/>
    <property type="molecule type" value="Genomic_DNA"/>
</dbReference>
<keyword evidence="1" id="KW-0521">NADP</keyword>
<protein>
    <recommendedName>
        <fullName evidence="3">DUS-like FMN-binding domain-containing protein</fullName>
    </recommendedName>
</protein>
<evidence type="ECO:0000313" key="5">
    <source>
        <dbReference type="Proteomes" id="UP000014500"/>
    </source>
</evidence>
<organism evidence="4 5">
    <name type="scientific">Strigamia maritima</name>
    <name type="common">European centipede</name>
    <name type="synonym">Geophilus maritimus</name>
    <dbReference type="NCBI Taxonomy" id="126957"/>
    <lineage>
        <taxon>Eukaryota</taxon>
        <taxon>Metazoa</taxon>
        <taxon>Ecdysozoa</taxon>
        <taxon>Arthropoda</taxon>
        <taxon>Myriapoda</taxon>
        <taxon>Chilopoda</taxon>
        <taxon>Pleurostigmophora</taxon>
        <taxon>Geophilomorpha</taxon>
        <taxon>Linotaeniidae</taxon>
        <taxon>Strigamia</taxon>
    </lineage>
</organism>
<reference evidence="4" key="2">
    <citation type="submission" date="2015-02" db="UniProtKB">
        <authorList>
            <consortium name="EnsemblMetazoa"/>
        </authorList>
    </citation>
    <scope>IDENTIFICATION</scope>
</reference>